<keyword evidence="1" id="KW-1133">Transmembrane helix</keyword>
<reference evidence="2 3" key="1">
    <citation type="submission" date="2015-09" db="EMBL/GenBank/DDBJ databases">
        <title>Genome announcement of multiple Pseudomonas syringae strains.</title>
        <authorList>
            <person name="Thakur S."/>
            <person name="Wang P.W."/>
            <person name="Gong Y."/>
            <person name="Weir B.S."/>
            <person name="Guttman D.S."/>
        </authorList>
    </citation>
    <scope>NUCLEOTIDE SEQUENCE [LARGE SCALE GENOMIC DNA]</scope>
    <source>
        <strain evidence="2 3">ICMP9150</strain>
    </source>
</reference>
<protein>
    <recommendedName>
        <fullName evidence="4">DUF2628 domain-containing protein</fullName>
    </recommendedName>
</protein>
<accession>A0A0P9PKE0</accession>
<organism evidence="2 3">
    <name type="scientific">Pseudomonas amygdali pv. dendropanacis</name>
    <dbReference type="NCBI Taxonomy" id="235272"/>
    <lineage>
        <taxon>Bacteria</taxon>
        <taxon>Pseudomonadati</taxon>
        <taxon>Pseudomonadota</taxon>
        <taxon>Gammaproteobacteria</taxon>
        <taxon>Pseudomonadales</taxon>
        <taxon>Pseudomonadaceae</taxon>
        <taxon>Pseudomonas</taxon>
        <taxon>Pseudomonas amygdali</taxon>
    </lineage>
</organism>
<feature type="transmembrane region" description="Helical" evidence="1">
    <location>
        <begin position="50"/>
        <end position="70"/>
    </location>
</feature>
<dbReference type="InterPro" id="IPR024399">
    <property type="entry name" value="DUF2628"/>
</dbReference>
<feature type="transmembrane region" description="Helical" evidence="1">
    <location>
        <begin position="76"/>
        <end position="94"/>
    </location>
</feature>
<dbReference type="PATRIC" id="fig|235272.12.peg.2396"/>
<dbReference type="EMBL" id="LJQG01000104">
    <property type="protein sequence ID" value="KPX21165.1"/>
    <property type="molecule type" value="Genomic_DNA"/>
</dbReference>
<dbReference type="Pfam" id="PF10947">
    <property type="entry name" value="DUF2628"/>
    <property type="match status" value="1"/>
</dbReference>
<proteinExistence type="predicted"/>
<evidence type="ECO:0008006" key="4">
    <source>
        <dbReference type="Google" id="ProtNLM"/>
    </source>
</evidence>
<evidence type="ECO:0000313" key="2">
    <source>
        <dbReference type="EMBL" id="KPX21165.1"/>
    </source>
</evidence>
<evidence type="ECO:0000313" key="3">
    <source>
        <dbReference type="Proteomes" id="UP000050346"/>
    </source>
</evidence>
<dbReference type="AlphaFoldDB" id="A0A0P9PKE0"/>
<keyword evidence="1" id="KW-0472">Membrane</keyword>
<sequence>MSTSDPVKASGHYSDKWKERFAFFEAHGGPNAPGFRPALKQLPFLKKVKINFNFFAFFFGPVYLFILGLWKKNLCFIAMIVVVSIALDMVMDMFEFRYAKEASSAVGFVFNALYGQLTNYAYYLKEVKGEQSWIRLRGCVGEARSASAEG</sequence>
<dbReference type="Proteomes" id="UP000050346">
    <property type="component" value="Unassembled WGS sequence"/>
</dbReference>
<evidence type="ECO:0000256" key="1">
    <source>
        <dbReference type="SAM" id="Phobius"/>
    </source>
</evidence>
<name>A0A0P9PKE0_PSEA0</name>
<keyword evidence="1" id="KW-0812">Transmembrane</keyword>
<comment type="caution">
    <text evidence="2">The sequence shown here is derived from an EMBL/GenBank/DDBJ whole genome shotgun (WGS) entry which is preliminary data.</text>
</comment>
<gene>
    <name evidence="2" type="ORF">ALO71_01794</name>
</gene>